<gene>
    <name evidence="1" type="ORF">SFRICE_030573</name>
</gene>
<organism evidence="1">
    <name type="scientific">Spodoptera frugiperda</name>
    <name type="common">Fall armyworm</name>
    <dbReference type="NCBI Taxonomy" id="7108"/>
    <lineage>
        <taxon>Eukaryota</taxon>
        <taxon>Metazoa</taxon>
        <taxon>Ecdysozoa</taxon>
        <taxon>Arthropoda</taxon>
        <taxon>Hexapoda</taxon>
        <taxon>Insecta</taxon>
        <taxon>Pterygota</taxon>
        <taxon>Neoptera</taxon>
        <taxon>Endopterygota</taxon>
        <taxon>Lepidoptera</taxon>
        <taxon>Glossata</taxon>
        <taxon>Ditrysia</taxon>
        <taxon>Noctuoidea</taxon>
        <taxon>Noctuidae</taxon>
        <taxon>Amphipyrinae</taxon>
        <taxon>Spodoptera</taxon>
    </lineage>
</organism>
<dbReference type="EMBL" id="ODYU01007462">
    <property type="protein sequence ID" value="SOQ50257.1"/>
    <property type="molecule type" value="Genomic_DNA"/>
</dbReference>
<sequence>MCRILCISQFQGCFSTRDVLCYVAVDALGFHQPYSLAHSLLLVETGSTKMFYMERCVLWICAMIVSLLSVRVSDWAGGNARVSLLRRPPGGHSGTYGHTVAVCPAWAEHRRVLSTLENKKKKARRMGWFLFGGGHYTAAALNRQEAGGEYERDVRDHVDHGGPVHLDARHVVVLDDGILDDGVLDPLHRVRRRVEHEHEQHQPSDGVHHVLRRSLLSGGLQHTPLLSHTVHNTPTNFHILLISHLL</sequence>
<proteinExistence type="predicted"/>
<dbReference type="AlphaFoldDB" id="A0A2H1WB47"/>
<reference evidence="1" key="1">
    <citation type="submission" date="2016-07" db="EMBL/GenBank/DDBJ databases">
        <authorList>
            <person name="Bretaudeau A."/>
        </authorList>
    </citation>
    <scope>NUCLEOTIDE SEQUENCE</scope>
    <source>
        <strain evidence="1">Rice</strain>
        <tissue evidence="1">Whole body</tissue>
    </source>
</reference>
<name>A0A2H1WB47_SPOFR</name>
<evidence type="ECO:0000313" key="1">
    <source>
        <dbReference type="EMBL" id="SOQ50257.1"/>
    </source>
</evidence>
<protein>
    <submittedName>
        <fullName evidence="1">SFRICE_030573</fullName>
    </submittedName>
</protein>
<accession>A0A2H1WB47</accession>